<sequence>MARPSSILQCVMPARGTSSSSSALPNLLRSVNMVTETEQICPICHDVPRSNTYAMPCGHRFCLGCILRWVRRKPECAVCSRPVEKVCFRLSQAGTAPSRPAENSPHRPVASPAPSPQGTLSPDEQGTAGCRGQSGQEGKVVLPQVRWGPDRAIQGSGRAVTLPPPALVSAPHRG</sequence>
<dbReference type="InterPro" id="IPR017907">
    <property type="entry name" value="Znf_RING_CS"/>
</dbReference>
<dbReference type="PROSITE" id="PS50089">
    <property type="entry name" value="ZF_RING_2"/>
    <property type="match status" value="1"/>
</dbReference>
<keyword evidence="3" id="KW-0862">Zinc</keyword>
<dbReference type="PANTHER" id="PTHR12109">
    <property type="entry name" value="RING FINGER PROTEIN 141-RELATED"/>
    <property type="match status" value="1"/>
</dbReference>
<evidence type="ECO:0000256" key="5">
    <source>
        <dbReference type="SAM" id="MobiDB-lite"/>
    </source>
</evidence>
<feature type="region of interest" description="Disordered" evidence="5">
    <location>
        <begin position="93"/>
        <end position="174"/>
    </location>
</feature>
<evidence type="ECO:0000256" key="1">
    <source>
        <dbReference type="ARBA" id="ARBA00022723"/>
    </source>
</evidence>
<dbReference type="Gene3D" id="3.30.40.10">
    <property type="entry name" value="Zinc/RING finger domain, C3HC4 (zinc finger)"/>
    <property type="match status" value="1"/>
</dbReference>
<dbReference type="AlphaFoldDB" id="A0A8C0EIG8"/>
<dbReference type="InterPro" id="IPR013083">
    <property type="entry name" value="Znf_RING/FYVE/PHD"/>
</dbReference>
<dbReference type="InterPro" id="IPR018957">
    <property type="entry name" value="Znf_C3HC4_RING-type"/>
</dbReference>
<dbReference type="SUPFAM" id="SSF57850">
    <property type="entry name" value="RING/U-box"/>
    <property type="match status" value="1"/>
</dbReference>
<evidence type="ECO:0000256" key="4">
    <source>
        <dbReference type="PROSITE-ProRule" id="PRU00175"/>
    </source>
</evidence>
<reference evidence="7" key="1">
    <citation type="submission" date="2025-08" db="UniProtKB">
        <authorList>
            <consortium name="Ensembl"/>
        </authorList>
    </citation>
    <scope>IDENTIFICATION</scope>
</reference>
<feature type="domain" description="RING-type" evidence="6">
    <location>
        <begin position="41"/>
        <end position="80"/>
    </location>
</feature>
<dbReference type="Ensembl" id="ENSBOBT00000004489.1">
    <property type="protein sequence ID" value="ENSBOBP00000004380.1"/>
    <property type="gene ID" value="ENSBOBG00000002984.1"/>
</dbReference>
<dbReference type="InterPro" id="IPR047126">
    <property type="entry name" value="RNF141-like"/>
</dbReference>
<evidence type="ECO:0000256" key="3">
    <source>
        <dbReference type="ARBA" id="ARBA00022833"/>
    </source>
</evidence>
<keyword evidence="8" id="KW-1185">Reference proteome</keyword>
<protein>
    <recommendedName>
        <fullName evidence="6">RING-type domain-containing protein</fullName>
    </recommendedName>
</protein>
<dbReference type="SMART" id="SM00184">
    <property type="entry name" value="RING"/>
    <property type="match status" value="1"/>
</dbReference>
<evidence type="ECO:0000256" key="2">
    <source>
        <dbReference type="ARBA" id="ARBA00022771"/>
    </source>
</evidence>
<dbReference type="Pfam" id="PF00097">
    <property type="entry name" value="zf-C3HC4"/>
    <property type="match status" value="1"/>
</dbReference>
<proteinExistence type="predicted"/>
<dbReference type="GO" id="GO:0008270">
    <property type="term" value="F:zinc ion binding"/>
    <property type="evidence" value="ECO:0007669"/>
    <property type="project" value="UniProtKB-KW"/>
</dbReference>
<keyword evidence="1" id="KW-0479">Metal-binding</keyword>
<evidence type="ECO:0000313" key="8">
    <source>
        <dbReference type="Proteomes" id="UP000694567"/>
    </source>
</evidence>
<dbReference type="PROSITE" id="PS00518">
    <property type="entry name" value="ZF_RING_1"/>
    <property type="match status" value="1"/>
</dbReference>
<evidence type="ECO:0000313" key="7">
    <source>
        <dbReference type="Ensembl" id="ENSBOBP00000004380.1"/>
    </source>
</evidence>
<evidence type="ECO:0000259" key="6">
    <source>
        <dbReference type="PROSITE" id="PS50089"/>
    </source>
</evidence>
<dbReference type="InterPro" id="IPR001841">
    <property type="entry name" value="Znf_RING"/>
</dbReference>
<reference evidence="7" key="2">
    <citation type="submission" date="2025-09" db="UniProtKB">
        <authorList>
            <consortium name="Ensembl"/>
        </authorList>
    </citation>
    <scope>IDENTIFICATION</scope>
</reference>
<dbReference type="Proteomes" id="UP000694567">
    <property type="component" value="Unplaced"/>
</dbReference>
<accession>A0A8C0EIG8</accession>
<name>A0A8C0EIG8_BUBBB</name>
<keyword evidence="2 4" id="KW-0863">Zinc-finger</keyword>
<organism evidence="7 8">
    <name type="scientific">Bubo bubo</name>
    <name type="common">Eurasian eagle-owl</name>
    <name type="synonym">Strix bubo</name>
    <dbReference type="NCBI Taxonomy" id="30461"/>
    <lineage>
        <taxon>Eukaryota</taxon>
        <taxon>Metazoa</taxon>
        <taxon>Chordata</taxon>
        <taxon>Craniata</taxon>
        <taxon>Vertebrata</taxon>
        <taxon>Euteleostomi</taxon>
        <taxon>Archelosauria</taxon>
        <taxon>Archosauria</taxon>
        <taxon>Dinosauria</taxon>
        <taxon>Saurischia</taxon>
        <taxon>Theropoda</taxon>
        <taxon>Coelurosauria</taxon>
        <taxon>Aves</taxon>
        <taxon>Neognathae</taxon>
        <taxon>Neoaves</taxon>
        <taxon>Telluraves</taxon>
        <taxon>Strigiformes</taxon>
        <taxon>Strigidae</taxon>
        <taxon>Bubo</taxon>
    </lineage>
</organism>